<organism evidence="3 4">
    <name type="scientific">Paramarasmius palmivorus</name>
    <dbReference type="NCBI Taxonomy" id="297713"/>
    <lineage>
        <taxon>Eukaryota</taxon>
        <taxon>Fungi</taxon>
        <taxon>Dikarya</taxon>
        <taxon>Basidiomycota</taxon>
        <taxon>Agaricomycotina</taxon>
        <taxon>Agaricomycetes</taxon>
        <taxon>Agaricomycetidae</taxon>
        <taxon>Agaricales</taxon>
        <taxon>Marasmiineae</taxon>
        <taxon>Marasmiaceae</taxon>
        <taxon>Paramarasmius</taxon>
    </lineage>
</organism>
<comment type="caution">
    <text evidence="3">The sequence shown here is derived from an EMBL/GenBank/DDBJ whole genome shotgun (WGS) entry which is preliminary data.</text>
</comment>
<dbReference type="Pfam" id="PF07110">
    <property type="entry name" value="EthD"/>
    <property type="match status" value="1"/>
</dbReference>
<evidence type="ECO:0000313" key="4">
    <source>
        <dbReference type="Proteomes" id="UP001383192"/>
    </source>
</evidence>
<comment type="similarity">
    <text evidence="1">Belongs to the tpcK family.</text>
</comment>
<protein>
    <recommendedName>
        <fullName evidence="2">EthD domain-containing protein</fullName>
    </recommendedName>
</protein>
<dbReference type="AlphaFoldDB" id="A0AAW0DFU3"/>
<keyword evidence="4" id="KW-1185">Reference proteome</keyword>
<name>A0AAW0DFU3_9AGAR</name>
<dbReference type="GO" id="GO:0016491">
    <property type="term" value="F:oxidoreductase activity"/>
    <property type="evidence" value="ECO:0007669"/>
    <property type="project" value="InterPro"/>
</dbReference>
<dbReference type="InterPro" id="IPR011008">
    <property type="entry name" value="Dimeric_a/b-barrel"/>
</dbReference>
<dbReference type="Gene3D" id="3.30.70.100">
    <property type="match status" value="2"/>
</dbReference>
<accession>A0AAW0DFU3</accession>
<feature type="domain" description="EthD" evidence="2">
    <location>
        <begin position="154"/>
        <end position="247"/>
    </location>
</feature>
<reference evidence="3 4" key="1">
    <citation type="submission" date="2024-01" db="EMBL/GenBank/DDBJ databases">
        <title>A draft genome for a cacao thread blight-causing isolate of Paramarasmius palmivorus.</title>
        <authorList>
            <person name="Baruah I.K."/>
            <person name="Bukari Y."/>
            <person name="Amoako-Attah I."/>
            <person name="Meinhardt L.W."/>
            <person name="Bailey B.A."/>
            <person name="Cohen S.P."/>
        </authorList>
    </citation>
    <scope>NUCLEOTIDE SEQUENCE [LARGE SCALE GENOMIC DNA]</scope>
    <source>
        <strain evidence="3 4">GH-12</strain>
    </source>
</reference>
<evidence type="ECO:0000313" key="3">
    <source>
        <dbReference type="EMBL" id="KAK7049298.1"/>
    </source>
</evidence>
<proteinExistence type="inferred from homology"/>
<dbReference type="SUPFAM" id="SSF54909">
    <property type="entry name" value="Dimeric alpha+beta barrel"/>
    <property type="match status" value="2"/>
</dbReference>
<sequence length="265" mass="30256">MTNPSLRKDRVRLLIFLKRKDGMTFDDWSKHWLETLGPAFASSQAAKQNIIRYEQLHVNQRGKQILLETGYKVPDFDGVAVFEAGSVENLNALYSSDEWTQQIAPNTSKAFKLEACSYSLCVFSTLHENQKPKASLGSRLQESRIQLLVQMKKKAGLSQEEFEKHWLEEYSMVTTKHEPTKEGLNKYEKLHIHQDPFPGMGFSAKLPSDWDGIAVFEAESAEKLLSVLRHEAYLSQAEPAREKFLDKENSGFLPLDVAVFMDQNV</sequence>
<evidence type="ECO:0000259" key="2">
    <source>
        <dbReference type="Pfam" id="PF07110"/>
    </source>
</evidence>
<evidence type="ECO:0000256" key="1">
    <source>
        <dbReference type="ARBA" id="ARBA00005986"/>
    </source>
</evidence>
<dbReference type="Proteomes" id="UP001383192">
    <property type="component" value="Unassembled WGS sequence"/>
</dbReference>
<gene>
    <name evidence="3" type="ORF">VNI00_005899</name>
</gene>
<dbReference type="EMBL" id="JAYKXP010000017">
    <property type="protein sequence ID" value="KAK7049298.1"/>
    <property type="molecule type" value="Genomic_DNA"/>
</dbReference>
<dbReference type="InterPro" id="IPR009799">
    <property type="entry name" value="EthD_dom"/>
</dbReference>